<keyword evidence="3" id="KW-1185">Reference proteome</keyword>
<evidence type="ECO:0000256" key="1">
    <source>
        <dbReference type="SAM" id="SignalP"/>
    </source>
</evidence>
<reference evidence="2 3" key="1">
    <citation type="journal article" date="2023" name="Plant Dis.">
        <title>First Report of Diplodia intermedia Causing Canker and Dieback Diseases on Apple Trees in Canada.</title>
        <authorList>
            <person name="Ellouze W."/>
            <person name="Ilyukhin E."/>
            <person name="Sulman M."/>
            <person name="Ali S."/>
        </authorList>
    </citation>
    <scope>NUCLEOTIDE SEQUENCE [LARGE SCALE GENOMIC DNA]</scope>
    <source>
        <strain evidence="2 3">M45-28</strain>
    </source>
</reference>
<dbReference type="EMBL" id="JAKEKT020000068">
    <property type="protein sequence ID" value="KAL1639148.1"/>
    <property type="molecule type" value="Genomic_DNA"/>
</dbReference>
<dbReference type="Proteomes" id="UP001521184">
    <property type="component" value="Unassembled WGS sequence"/>
</dbReference>
<feature type="chain" id="PRO_5045045260" evidence="1">
    <location>
        <begin position="21"/>
        <end position="61"/>
    </location>
</feature>
<sequence>MRSNIIYALVLLGAVVGVQAQECKGNDQHCGCVGDGGGDGAYCGTASEYATDFCYQCPVKN</sequence>
<name>A0ABR3TI17_9PEZI</name>
<protein>
    <submittedName>
        <fullName evidence="2">Uncharacterized protein</fullName>
    </submittedName>
</protein>
<accession>A0ABR3TI17</accession>
<keyword evidence="1" id="KW-0732">Signal</keyword>
<proteinExistence type="predicted"/>
<organism evidence="2 3">
    <name type="scientific">Diplodia intermedia</name>
    <dbReference type="NCBI Taxonomy" id="856260"/>
    <lineage>
        <taxon>Eukaryota</taxon>
        <taxon>Fungi</taxon>
        <taxon>Dikarya</taxon>
        <taxon>Ascomycota</taxon>
        <taxon>Pezizomycotina</taxon>
        <taxon>Dothideomycetes</taxon>
        <taxon>Dothideomycetes incertae sedis</taxon>
        <taxon>Botryosphaeriales</taxon>
        <taxon>Botryosphaeriaceae</taxon>
        <taxon>Diplodia</taxon>
    </lineage>
</organism>
<gene>
    <name evidence="2" type="ORF">SLS58_008235</name>
</gene>
<comment type="caution">
    <text evidence="2">The sequence shown here is derived from an EMBL/GenBank/DDBJ whole genome shotgun (WGS) entry which is preliminary data.</text>
</comment>
<evidence type="ECO:0000313" key="3">
    <source>
        <dbReference type="Proteomes" id="UP001521184"/>
    </source>
</evidence>
<feature type="signal peptide" evidence="1">
    <location>
        <begin position="1"/>
        <end position="20"/>
    </location>
</feature>
<evidence type="ECO:0000313" key="2">
    <source>
        <dbReference type="EMBL" id="KAL1639148.1"/>
    </source>
</evidence>